<sequence>MCKNTAHISIRFRACTKLFIFPNLNPNEPIKTQMKSVNFFYATVLLMSALAVNANDGTKPKLWYNQPAKKWETEALPIGNGRLGAMLFGDINTEHIQFNEQSLWSGDNNWDGAYTTGDHGFGSYRNFGDITINFDKIGQVNSYSRSLAITTGIHNTTFTANGITVKRDAFASHPDQVLVFKYTANKKAAFSGKISLASAQGAISTAQNNELSFAGILPNQLKYAASLRLLQRGGTVRTEGNSLVFENCNTLTIYVNARTNYKPDYVLNWRGADPMPLIQQEQTAAQKLSYQKLIKRHIADITRLTKAATINIGTSADSILALATDIRLKKYIAGAADPDLEETLFQYGRYLLVSSSRKGGLPANLQGLWNDSNTPAWASDYHSNINIQMNYWGAETTGLTECHVPLIDFIVAAEEPSRMATRKAFGERTRGWTARTSQSIFGGHGWEWNIPASAWYAQHVFEHWAFTMDKAYLAKTAYPILKEICQYWEDRLKQTSGGTLVVPMGWSPEHGPREDGVMHDQQLVWDLFQNYLDAAKVLGIDVDYQATVANMQQHLAPNKIGSWGQLQEWQTDRDRPDDQHRHTSHLFGVYPGRQITLSQTPALAHAAIISLRSRSGNYGVNRDKPFTVASTVGDSRRSWSWPWRGALWARLGEGEKAAIMIRGLLTYNTSPNLLTTHPPFQIDGNLGIIGAVPEMLMQSHAGEIHLLPAIPKAWGIRGSFTGLKARGGFTVSCTWQNGKVISYKISSVVSQKVKVRANNELREIISTRI</sequence>
<dbReference type="PANTHER" id="PTHR31084">
    <property type="entry name" value="ALPHA-L-FUCOSIDASE 2"/>
    <property type="match status" value="1"/>
</dbReference>
<dbReference type="AlphaFoldDB" id="A0A1I2WLH9"/>
<evidence type="ECO:0000259" key="3">
    <source>
        <dbReference type="Pfam" id="PF22124"/>
    </source>
</evidence>
<dbReference type="InterPro" id="IPR012341">
    <property type="entry name" value="6hp_glycosidase-like_sf"/>
</dbReference>
<dbReference type="InterPro" id="IPR027414">
    <property type="entry name" value="GH95_N_dom"/>
</dbReference>
<dbReference type="STRING" id="414048.SAMN04489864_10484"/>
<dbReference type="SUPFAM" id="SSF48208">
    <property type="entry name" value="Six-hairpin glycosidases"/>
    <property type="match status" value="1"/>
</dbReference>
<dbReference type="InterPro" id="IPR016518">
    <property type="entry name" value="Alpha-L-fucosidase"/>
</dbReference>
<dbReference type="PANTHER" id="PTHR31084:SF3">
    <property type="entry name" value="ALPHA-FUCOSIDASE A"/>
    <property type="match status" value="1"/>
</dbReference>
<dbReference type="PIRSF" id="PIRSF007663">
    <property type="entry name" value="UCP007663"/>
    <property type="match status" value="1"/>
</dbReference>
<dbReference type="EMBL" id="FOPP01000004">
    <property type="protein sequence ID" value="SFH01226.1"/>
    <property type="molecule type" value="Genomic_DNA"/>
</dbReference>
<protein>
    <submittedName>
        <fullName evidence="4">Glycosyl hydrolase family 65, N-terminal domain</fullName>
    </submittedName>
</protein>
<dbReference type="InterPro" id="IPR054363">
    <property type="entry name" value="GH95_cat"/>
</dbReference>
<dbReference type="Pfam" id="PF22124">
    <property type="entry name" value="Glyco_hydro_95_cat"/>
    <property type="match status" value="1"/>
</dbReference>
<accession>A0A1I2WLH9</accession>
<name>A0A1I2WLH9_9SPHI</name>
<dbReference type="InterPro" id="IPR008928">
    <property type="entry name" value="6-hairpin_glycosidase_sf"/>
</dbReference>
<dbReference type="GO" id="GO:0005975">
    <property type="term" value="P:carbohydrate metabolic process"/>
    <property type="evidence" value="ECO:0007669"/>
    <property type="project" value="InterPro"/>
</dbReference>
<dbReference type="Proteomes" id="UP000199666">
    <property type="component" value="Unassembled WGS sequence"/>
</dbReference>
<evidence type="ECO:0000313" key="4">
    <source>
        <dbReference type="EMBL" id="SFH01226.1"/>
    </source>
</evidence>
<reference evidence="4 5" key="1">
    <citation type="submission" date="2016-10" db="EMBL/GenBank/DDBJ databases">
        <authorList>
            <person name="de Groot N.N."/>
        </authorList>
    </citation>
    <scope>NUCLEOTIDE SEQUENCE [LARGE SCALE GENOMIC DNA]</scope>
    <source>
        <strain evidence="4 5">DSM 18684</strain>
    </source>
</reference>
<gene>
    <name evidence="4" type="ORF">SAMN04489864_10484</name>
</gene>
<keyword evidence="4" id="KW-0378">Hydrolase</keyword>
<feature type="domain" description="Glycosyl hydrolase family 95 N-terminal" evidence="1">
    <location>
        <begin position="62"/>
        <end position="109"/>
    </location>
</feature>
<dbReference type="Pfam" id="PF14498">
    <property type="entry name" value="Glyco_hyd_65N_2"/>
    <property type="match status" value="2"/>
</dbReference>
<organism evidence="4 5">
    <name type="scientific">Pedobacter insulae</name>
    <dbReference type="NCBI Taxonomy" id="414048"/>
    <lineage>
        <taxon>Bacteria</taxon>
        <taxon>Pseudomonadati</taxon>
        <taxon>Bacteroidota</taxon>
        <taxon>Sphingobacteriia</taxon>
        <taxon>Sphingobacteriales</taxon>
        <taxon>Sphingobacteriaceae</taxon>
        <taxon>Pedobacter</taxon>
    </lineage>
</organism>
<dbReference type="InterPro" id="IPR049053">
    <property type="entry name" value="AFCA-like_C"/>
</dbReference>
<keyword evidence="5" id="KW-1185">Reference proteome</keyword>
<feature type="domain" description="Alpha fucosidase A-like C-terminal" evidence="2">
    <location>
        <begin position="698"/>
        <end position="762"/>
    </location>
</feature>
<feature type="domain" description="Glycosyl hydrolase family 95 N-terminal" evidence="1">
    <location>
        <begin position="123"/>
        <end position="262"/>
    </location>
</feature>
<proteinExistence type="predicted"/>
<evidence type="ECO:0000259" key="1">
    <source>
        <dbReference type="Pfam" id="PF14498"/>
    </source>
</evidence>
<dbReference type="Pfam" id="PF21307">
    <property type="entry name" value="Glyco_hydro_95_C"/>
    <property type="match status" value="1"/>
</dbReference>
<evidence type="ECO:0000259" key="2">
    <source>
        <dbReference type="Pfam" id="PF21307"/>
    </source>
</evidence>
<dbReference type="GO" id="GO:0004560">
    <property type="term" value="F:alpha-L-fucosidase activity"/>
    <property type="evidence" value="ECO:0007669"/>
    <property type="project" value="InterPro"/>
</dbReference>
<evidence type="ECO:0000313" key="5">
    <source>
        <dbReference type="Proteomes" id="UP000199666"/>
    </source>
</evidence>
<dbReference type="Gene3D" id="1.50.10.10">
    <property type="match status" value="1"/>
</dbReference>
<feature type="domain" description="Glycosyl hydrolase family 95 catalytic" evidence="3">
    <location>
        <begin position="289"/>
        <end position="696"/>
    </location>
</feature>